<keyword evidence="2" id="KW-1185">Reference proteome</keyword>
<accession>A0A0D0AKD9</accession>
<reference evidence="2" key="2">
    <citation type="submission" date="2015-01" db="EMBL/GenBank/DDBJ databases">
        <title>Evolutionary Origins and Diversification of the Mycorrhizal Mutualists.</title>
        <authorList>
            <consortium name="DOE Joint Genome Institute"/>
            <consortium name="Mycorrhizal Genomics Consortium"/>
            <person name="Kohler A."/>
            <person name="Kuo A."/>
            <person name="Nagy L.G."/>
            <person name="Floudas D."/>
            <person name="Copeland A."/>
            <person name="Barry K.W."/>
            <person name="Cichocki N."/>
            <person name="Veneault-Fourrey C."/>
            <person name="LaButti K."/>
            <person name="Lindquist E.A."/>
            <person name="Lipzen A."/>
            <person name="Lundell T."/>
            <person name="Morin E."/>
            <person name="Murat C."/>
            <person name="Riley R."/>
            <person name="Ohm R."/>
            <person name="Sun H."/>
            <person name="Tunlid A."/>
            <person name="Henrissat B."/>
            <person name="Grigoriev I.V."/>
            <person name="Hibbett D.S."/>
            <person name="Martin F."/>
        </authorList>
    </citation>
    <scope>NUCLEOTIDE SEQUENCE [LARGE SCALE GENOMIC DNA]</scope>
    <source>
        <strain evidence="2">UH-Slu-Lm8-n1</strain>
    </source>
</reference>
<reference evidence="1 2" key="1">
    <citation type="submission" date="2014-04" db="EMBL/GenBank/DDBJ databases">
        <authorList>
            <consortium name="DOE Joint Genome Institute"/>
            <person name="Kuo A."/>
            <person name="Ruytinx J."/>
            <person name="Rineau F."/>
            <person name="Colpaert J."/>
            <person name="Kohler A."/>
            <person name="Nagy L.G."/>
            <person name="Floudas D."/>
            <person name="Copeland A."/>
            <person name="Barry K.W."/>
            <person name="Cichocki N."/>
            <person name="Veneault-Fourrey C."/>
            <person name="LaButti K."/>
            <person name="Lindquist E.A."/>
            <person name="Lipzen A."/>
            <person name="Lundell T."/>
            <person name="Morin E."/>
            <person name="Murat C."/>
            <person name="Sun H."/>
            <person name="Tunlid A."/>
            <person name="Henrissat B."/>
            <person name="Grigoriev I.V."/>
            <person name="Hibbett D.S."/>
            <person name="Martin F."/>
            <person name="Nordberg H.P."/>
            <person name="Cantor M.N."/>
            <person name="Hua S.X."/>
        </authorList>
    </citation>
    <scope>NUCLEOTIDE SEQUENCE [LARGE SCALE GENOMIC DNA]</scope>
    <source>
        <strain evidence="1 2">UH-Slu-Lm8-n1</strain>
    </source>
</reference>
<gene>
    <name evidence="1" type="ORF">CY34DRAFT_101614</name>
</gene>
<dbReference type="EMBL" id="KN836266">
    <property type="protein sequence ID" value="KIK32383.1"/>
    <property type="molecule type" value="Genomic_DNA"/>
</dbReference>
<proteinExistence type="predicted"/>
<dbReference type="AlphaFoldDB" id="A0A0D0AKD9"/>
<evidence type="ECO:0008006" key="3">
    <source>
        <dbReference type="Google" id="ProtNLM"/>
    </source>
</evidence>
<evidence type="ECO:0000313" key="2">
    <source>
        <dbReference type="Proteomes" id="UP000054485"/>
    </source>
</evidence>
<dbReference type="OrthoDB" id="2662456at2759"/>
<name>A0A0D0AKD9_9AGAM</name>
<dbReference type="InParanoid" id="A0A0D0AKD9"/>
<dbReference type="Proteomes" id="UP000054485">
    <property type="component" value="Unassembled WGS sequence"/>
</dbReference>
<organism evidence="1 2">
    <name type="scientific">Suillus luteus UH-Slu-Lm8-n1</name>
    <dbReference type="NCBI Taxonomy" id="930992"/>
    <lineage>
        <taxon>Eukaryota</taxon>
        <taxon>Fungi</taxon>
        <taxon>Dikarya</taxon>
        <taxon>Basidiomycota</taxon>
        <taxon>Agaricomycotina</taxon>
        <taxon>Agaricomycetes</taxon>
        <taxon>Agaricomycetidae</taxon>
        <taxon>Boletales</taxon>
        <taxon>Suillineae</taxon>
        <taxon>Suillaceae</taxon>
        <taxon>Suillus</taxon>
    </lineage>
</organism>
<protein>
    <recommendedName>
        <fullName evidence="3">Reverse transcriptase/retrotransposon-derived protein RNase H-like domain-containing protein</fullName>
    </recommendedName>
</protein>
<evidence type="ECO:0000313" key="1">
    <source>
        <dbReference type="EMBL" id="KIK32383.1"/>
    </source>
</evidence>
<dbReference type="HOGENOM" id="CLU_178721_0_0_1"/>
<sequence length="68" mass="7519">MSSFKVVPYWKIEHTCAFLGLKTAITSRPVVQGPRYNGSPFVLISDGCAEEFTGVLSQKVRMQTPQGQ</sequence>